<dbReference type="Gene3D" id="2.70.150.10">
    <property type="entry name" value="Calcium-transporting ATPase, cytoplasmic transduction domain A"/>
    <property type="match status" value="1"/>
</dbReference>
<dbReference type="GO" id="GO:0005886">
    <property type="term" value="C:plasma membrane"/>
    <property type="evidence" value="ECO:0007669"/>
    <property type="project" value="TreeGrafter"/>
</dbReference>
<dbReference type="Proteomes" id="UP001141806">
    <property type="component" value="Unassembled WGS sequence"/>
</dbReference>
<dbReference type="SUPFAM" id="SSF81653">
    <property type="entry name" value="Calcium ATPase, transduction domain A"/>
    <property type="match status" value="1"/>
</dbReference>
<dbReference type="InterPro" id="IPR008250">
    <property type="entry name" value="ATPase_P-typ_transduc_dom_A_sf"/>
</dbReference>
<organism evidence="2 3">
    <name type="scientific">Protea cynaroides</name>
    <dbReference type="NCBI Taxonomy" id="273540"/>
    <lineage>
        <taxon>Eukaryota</taxon>
        <taxon>Viridiplantae</taxon>
        <taxon>Streptophyta</taxon>
        <taxon>Embryophyta</taxon>
        <taxon>Tracheophyta</taxon>
        <taxon>Spermatophyta</taxon>
        <taxon>Magnoliopsida</taxon>
        <taxon>Proteales</taxon>
        <taxon>Proteaceae</taxon>
        <taxon>Protea</taxon>
    </lineage>
</organism>
<accession>A0A9Q0H1D2</accession>
<dbReference type="EMBL" id="JAMYWD010000011">
    <property type="protein sequence ID" value="KAJ4956305.1"/>
    <property type="molecule type" value="Genomic_DNA"/>
</dbReference>
<gene>
    <name evidence="2" type="ORF">NE237_013088</name>
</gene>
<dbReference type="GO" id="GO:0005388">
    <property type="term" value="F:P-type calcium transporter activity"/>
    <property type="evidence" value="ECO:0007669"/>
    <property type="project" value="TreeGrafter"/>
</dbReference>
<keyword evidence="1" id="KW-0460">Magnesium</keyword>
<dbReference type="PANTHER" id="PTHR24093:SF434">
    <property type="entry name" value="CALCIUM-TRANSPORTING ATPASE 13, PLASMA MEMBRANE-TYPE-RELATED"/>
    <property type="match status" value="1"/>
</dbReference>
<reference evidence="2" key="1">
    <citation type="journal article" date="2023" name="Plant J.">
        <title>The genome of the king protea, Protea cynaroides.</title>
        <authorList>
            <person name="Chang J."/>
            <person name="Duong T.A."/>
            <person name="Schoeman C."/>
            <person name="Ma X."/>
            <person name="Roodt D."/>
            <person name="Barker N."/>
            <person name="Li Z."/>
            <person name="Van de Peer Y."/>
            <person name="Mizrachi E."/>
        </authorList>
    </citation>
    <scope>NUCLEOTIDE SEQUENCE</scope>
    <source>
        <tissue evidence="2">Young leaves</tissue>
    </source>
</reference>
<proteinExistence type="predicted"/>
<evidence type="ECO:0000313" key="2">
    <source>
        <dbReference type="EMBL" id="KAJ4956305.1"/>
    </source>
</evidence>
<keyword evidence="3" id="KW-1185">Reference proteome</keyword>
<dbReference type="OrthoDB" id="3352408at2759"/>
<sequence length="156" mass="16516">MLSSISDNIPIDVIRSGRRSQISIFDILVGDIVCLKIGDQIPAAGPVTAIAGTLFYLIYEQLPLSAPSIVNARWNLNLPPNVLFNGVGLSHSSSMPLLNLNLPPNVLSNGAGPPHPSSMPVLNPTPNLLSSGATMPMRSDIIHRDTDTEKGGRESG</sequence>
<name>A0A9Q0H1D2_9MAGN</name>
<protein>
    <submittedName>
        <fullName evidence="2">Uncharacterized protein</fullName>
    </submittedName>
</protein>
<comment type="caution">
    <text evidence="2">The sequence shown here is derived from an EMBL/GenBank/DDBJ whole genome shotgun (WGS) entry which is preliminary data.</text>
</comment>
<dbReference type="AlphaFoldDB" id="A0A9Q0H1D2"/>
<evidence type="ECO:0000313" key="3">
    <source>
        <dbReference type="Proteomes" id="UP001141806"/>
    </source>
</evidence>
<evidence type="ECO:0000256" key="1">
    <source>
        <dbReference type="ARBA" id="ARBA00022842"/>
    </source>
</evidence>
<dbReference type="PANTHER" id="PTHR24093">
    <property type="entry name" value="CATION TRANSPORTING ATPASE"/>
    <property type="match status" value="1"/>
</dbReference>